<comment type="caution">
    <text evidence="7">The sequence shown here is derived from an EMBL/GenBank/DDBJ whole genome shotgun (WGS) entry which is preliminary data.</text>
</comment>
<dbReference type="SUPFAM" id="SSF89009">
    <property type="entry name" value="GAT-like domain"/>
    <property type="match status" value="1"/>
</dbReference>
<dbReference type="Gene3D" id="1.25.40.90">
    <property type="match status" value="1"/>
</dbReference>
<dbReference type="GO" id="GO:0032050">
    <property type="term" value="F:clathrin heavy chain binding"/>
    <property type="evidence" value="ECO:0007669"/>
    <property type="project" value="TreeGrafter"/>
</dbReference>
<evidence type="ECO:0000313" key="8">
    <source>
        <dbReference type="Proteomes" id="UP000189274"/>
    </source>
</evidence>
<dbReference type="Proteomes" id="UP000189274">
    <property type="component" value="Unassembled WGS sequence"/>
</dbReference>
<sequence length="347" mass="39658">MTTLEKLVEGATKIKLAPPKPKYIEPILMTTTEGERSDDFRTVMKALNRRLGDSAWTIVYKALIVIHILVREGDENVCIKYLSNHLSIFDLKIGKGGKFISNGGDLNQVYSYAQYLTARAKAFGMTKHDFIKETKKPFGSWNSSDKSSILRDISVDKGLLRLTESVQAQIDALLRCKFRESEVNNDLVVLSFRMLTTDLISLYQCLNEGVLNILEHFFDLSKTDAERAFEIYEHFTKQTKKVIDFLKVAKHLEGTTKLRVPTIKHAQTSLTDSLRDYLNDPDFEINRRQYLAEKNYSKNQNDISTHTIKSHTNPFKIDEPIIETPKQQAQQFVPQVTAGGLENYNVE</sequence>
<evidence type="ECO:0000256" key="1">
    <source>
        <dbReference type="ARBA" id="ARBA00004496"/>
    </source>
</evidence>
<evidence type="ECO:0000256" key="4">
    <source>
        <dbReference type="ARBA" id="ARBA00061059"/>
    </source>
</evidence>
<dbReference type="GO" id="GO:0000149">
    <property type="term" value="F:SNARE binding"/>
    <property type="evidence" value="ECO:0007669"/>
    <property type="project" value="TreeGrafter"/>
</dbReference>
<dbReference type="GO" id="GO:0006900">
    <property type="term" value="P:vesicle budding from membrane"/>
    <property type="evidence" value="ECO:0007669"/>
    <property type="project" value="TreeGrafter"/>
</dbReference>
<dbReference type="PANTHER" id="PTHR22951">
    <property type="entry name" value="CLATHRIN ASSEMBLY PROTEIN"/>
    <property type="match status" value="1"/>
</dbReference>
<comment type="subcellular location">
    <subcellularLocation>
        <location evidence="1">Cytoplasm</location>
    </subcellularLocation>
</comment>
<comment type="subunit">
    <text evidence="5">Interacts with PAN1 and the clathrin heavy and light chains CHC1 and CLC1.</text>
</comment>
<organism evidence="7 8">
    <name type="scientific">Pichia kudriavzevii</name>
    <name type="common">Yeast</name>
    <name type="synonym">Issatchenkia orientalis</name>
    <dbReference type="NCBI Taxonomy" id="4909"/>
    <lineage>
        <taxon>Eukaryota</taxon>
        <taxon>Fungi</taxon>
        <taxon>Dikarya</taxon>
        <taxon>Ascomycota</taxon>
        <taxon>Saccharomycotina</taxon>
        <taxon>Pichiomycetes</taxon>
        <taxon>Pichiales</taxon>
        <taxon>Pichiaceae</taxon>
        <taxon>Pichia</taxon>
    </lineage>
</organism>
<dbReference type="VEuPathDB" id="FungiDB:C5L36_0A11860"/>
<evidence type="ECO:0000256" key="2">
    <source>
        <dbReference type="ARBA" id="ARBA00022490"/>
    </source>
</evidence>
<dbReference type="SMART" id="SM00273">
    <property type="entry name" value="ENTH"/>
    <property type="match status" value="1"/>
</dbReference>
<dbReference type="GO" id="GO:0005546">
    <property type="term" value="F:phosphatidylinositol-4,5-bisphosphate binding"/>
    <property type="evidence" value="ECO:0007669"/>
    <property type="project" value="TreeGrafter"/>
</dbReference>
<gene>
    <name evidence="7" type="ORF">BOH78_4429</name>
</gene>
<comment type="function">
    <text evidence="3">Involved in endocytosis and clathrin cage assembly.</text>
</comment>
<keyword evidence="2" id="KW-0963">Cytoplasm</keyword>
<evidence type="ECO:0000256" key="3">
    <source>
        <dbReference type="ARBA" id="ARBA00058079"/>
    </source>
</evidence>
<dbReference type="GO" id="GO:0030136">
    <property type="term" value="C:clathrin-coated vesicle"/>
    <property type="evidence" value="ECO:0007669"/>
    <property type="project" value="InterPro"/>
</dbReference>
<dbReference type="AlphaFoldDB" id="A0A1V2LHH5"/>
<feature type="domain" description="ENTH" evidence="6">
    <location>
        <begin position="1"/>
        <end position="130"/>
    </location>
</feature>
<dbReference type="Pfam" id="PF07651">
    <property type="entry name" value="ANTH"/>
    <property type="match status" value="1"/>
</dbReference>
<proteinExistence type="inferred from homology"/>
<dbReference type="FunFam" id="1.20.58.150:FF:000004">
    <property type="entry name" value="ENTH domain protein"/>
    <property type="match status" value="1"/>
</dbReference>
<dbReference type="EMBL" id="MQVM01000032">
    <property type="protein sequence ID" value="ONH71581.1"/>
    <property type="molecule type" value="Genomic_DNA"/>
</dbReference>
<reference evidence="8" key="1">
    <citation type="journal article" date="2017" name="Genome Announc.">
        <title>Genome sequences of Cyberlindnera fabianii 65, Pichia kudriavzevii 129, and Saccharomyces cerevisiae 131 isolated from fermented masau fruits in Zimbabwe.</title>
        <authorList>
            <person name="van Rijswijck I.M.H."/>
            <person name="Derks M.F.L."/>
            <person name="Abee T."/>
            <person name="de Ridder D."/>
            <person name="Smid E.J."/>
        </authorList>
    </citation>
    <scope>NUCLEOTIDE SEQUENCE [LARGE SCALE GENOMIC DNA]</scope>
    <source>
        <strain evidence="8">129</strain>
    </source>
</reference>
<dbReference type="InterPro" id="IPR013809">
    <property type="entry name" value="ENTH"/>
</dbReference>
<comment type="similarity">
    <text evidence="4">Belongs to the AP180 family.</text>
</comment>
<accession>A0A1V2LHH5</accession>
<name>A0A1V2LHH5_PICKU</name>
<dbReference type="InterPro" id="IPR008942">
    <property type="entry name" value="ENTH_VHS"/>
</dbReference>
<evidence type="ECO:0000313" key="7">
    <source>
        <dbReference type="EMBL" id="ONH71581.1"/>
    </source>
</evidence>
<dbReference type="SUPFAM" id="SSF48464">
    <property type="entry name" value="ENTH/VHS domain"/>
    <property type="match status" value="1"/>
</dbReference>
<dbReference type="GO" id="GO:0048268">
    <property type="term" value="P:clathrin coat assembly"/>
    <property type="evidence" value="ECO:0007669"/>
    <property type="project" value="InterPro"/>
</dbReference>
<dbReference type="InterPro" id="IPR014712">
    <property type="entry name" value="ANTH_dom_sf"/>
</dbReference>
<dbReference type="PANTHER" id="PTHR22951:SF5">
    <property type="entry name" value="PHOSPHATIDYLINOSITOL-BINDING CLATHRIN ASSEMBLY PROTEIN LAP"/>
    <property type="match status" value="1"/>
</dbReference>
<dbReference type="PROSITE" id="PS50942">
    <property type="entry name" value="ENTH"/>
    <property type="match status" value="1"/>
</dbReference>
<dbReference type="InterPro" id="IPR045192">
    <property type="entry name" value="AP180-like"/>
</dbReference>
<dbReference type="InterPro" id="IPR011417">
    <property type="entry name" value="ANTH_dom"/>
</dbReference>
<protein>
    <submittedName>
        <fullName evidence="7">Phosphatidylinositol-binding clathrin assembly protein unc-11</fullName>
    </submittedName>
</protein>
<dbReference type="GO" id="GO:0005905">
    <property type="term" value="C:clathrin-coated pit"/>
    <property type="evidence" value="ECO:0007669"/>
    <property type="project" value="TreeGrafter"/>
</dbReference>
<evidence type="ECO:0000256" key="5">
    <source>
        <dbReference type="ARBA" id="ARBA00061916"/>
    </source>
</evidence>
<dbReference type="CDD" id="cd16988">
    <property type="entry name" value="ANTH_N_YAP180"/>
    <property type="match status" value="1"/>
</dbReference>
<dbReference type="Gene3D" id="1.20.58.150">
    <property type="entry name" value="ANTH domain"/>
    <property type="match status" value="1"/>
</dbReference>
<dbReference type="GO" id="GO:0072583">
    <property type="term" value="P:clathrin-dependent endocytosis"/>
    <property type="evidence" value="ECO:0007669"/>
    <property type="project" value="InterPro"/>
</dbReference>
<evidence type="ECO:0000259" key="6">
    <source>
        <dbReference type="PROSITE" id="PS50942"/>
    </source>
</evidence>
<dbReference type="GO" id="GO:0005545">
    <property type="term" value="F:1-phosphatidylinositol binding"/>
    <property type="evidence" value="ECO:0007669"/>
    <property type="project" value="InterPro"/>
</dbReference>